<evidence type="ECO:0000313" key="4">
    <source>
        <dbReference type="Proteomes" id="UP001596099"/>
    </source>
</evidence>
<dbReference type="RefSeq" id="WP_247418670.1">
    <property type="nucleotide sequence ID" value="NZ_JALLGW010000002.1"/>
</dbReference>
<feature type="domain" description="Transcription regulator PadR N-terminal" evidence="2">
    <location>
        <begin position="51"/>
        <end position="111"/>
    </location>
</feature>
<dbReference type="InterPro" id="IPR005149">
    <property type="entry name" value="Tscrpt_reg_PadR_N"/>
</dbReference>
<dbReference type="InterPro" id="IPR036388">
    <property type="entry name" value="WH-like_DNA-bd_sf"/>
</dbReference>
<organism evidence="3 4">
    <name type="scientific">Halomarina salina</name>
    <dbReference type="NCBI Taxonomy" id="1872699"/>
    <lineage>
        <taxon>Archaea</taxon>
        <taxon>Methanobacteriati</taxon>
        <taxon>Methanobacteriota</taxon>
        <taxon>Stenosarchaea group</taxon>
        <taxon>Halobacteria</taxon>
        <taxon>Halobacteriales</taxon>
        <taxon>Natronomonadaceae</taxon>
        <taxon>Halomarina</taxon>
    </lineage>
</organism>
<keyword evidence="4" id="KW-1185">Reference proteome</keyword>
<dbReference type="Gene3D" id="1.10.10.10">
    <property type="entry name" value="Winged helix-like DNA-binding domain superfamily/Winged helix DNA-binding domain"/>
    <property type="match status" value="1"/>
</dbReference>
<dbReference type="InterPro" id="IPR036390">
    <property type="entry name" value="WH_DNA-bd_sf"/>
</dbReference>
<comment type="caution">
    <text evidence="3">The sequence shown here is derived from an EMBL/GenBank/DDBJ whole genome shotgun (WGS) entry which is preliminary data.</text>
</comment>
<accession>A0ABD5RHW0</accession>
<dbReference type="Pfam" id="PF03551">
    <property type="entry name" value="PadR"/>
    <property type="match status" value="1"/>
</dbReference>
<dbReference type="SUPFAM" id="SSF46785">
    <property type="entry name" value="Winged helix' DNA-binding domain"/>
    <property type="match status" value="1"/>
</dbReference>
<sequence>MQQNTSRGEESTDRTDEDDSTEFKETLADLTGFQLHALWVAGRLNAEQPAVSGQDISRELGERFDDKPTHGRLYPNLDTLVNYGLIDRRPEQINRRTNAYEVTEKGRAFLAFYDEQIHEDARTMGLEVRR</sequence>
<name>A0ABD5RHW0_9EURY</name>
<reference evidence="3 4" key="1">
    <citation type="journal article" date="2019" name="Int. J. Syst. Evol. Microbiol.">
        <title>The Global Catalogue of Microorganisms (GCM) 10K type strain sequencing project: providing services to taxonomists for standard genome sequencing and annotation.</title>
        <authorList>
            <consortium name="The Broad Institute Genomics Platform"/>
            <consortium name="The Broad Institute Genome Sequencing Center for Infectious Disease"/>
            <person name="Wu L."/>
            <person name="Ma J."/>
        </authorList>
    </citation>
    <scope>NUCLEOTIDE SEQUENCE [LARGE SCALE GENOMIC DNA]</scope>
    <source>
        <strain evidence="3 4">CGMCC 1.12543</strain>
    </source>
</reference>
<evidence type="ECO:0000256" key="1">
    <source>
        <dbReference type="SAM" id="MobiDB-lite"/>
    </source>
</evidence>
<dbReference type="AlphaFoldDB" id="A0ABD5RHW0"/>
<proteinExistence type="predicted"/>
<feature type="region of interest" description="Disordered" evidence="1">
    <location>
        <begin position="1"/>
        <end position="24"/>
    </location>
</feature>
<evidence type="ECO:0000313" key="3">
    <source>
        <dbReference type="EMBL" id="MFC5970041.1"/>
    </source>
</evidence>
<gene>
    <name evidence="3" type="ORF">ACFPYI_01735</name>
</gene>
<dbReference type="Proteomes" id="UP001596099">
    <property type="component" value="Unassembled WGS sequence"/>
</dbReference>
<protein>
    <submittedName>
        <fullName evidence="3">PadR family transcriptional regulator</fullName>
    </submittedName>
</protein>
<evidence type="ECO:0000259" key="2">
    <source>
        <dbReference type="Pfam" id="PF03551"/>
    </source>
</evidence>
<dbReference type="EMBL" id="JBHSQH010000001">
    <property type="protein sequence ID" value="MFC5970041.1"/>
    <property type="molecule type" value="Genomic_DNA"/>
</dbReference>